<dbReference type="OrthoDB" id="8313627at2"/>
<dbReference type="EMBL" id="CP018171">
    <property type="protein sequence ID" value="APH72868.1"/>
    <property type="molecule type" value="Genomic_DNA"/>
</dbReference>
<dbReference type="Proteomes" id="UP000182840">
    <property type="component" value="Chromosome"/>
</dbReference>
<keyword evidence="2" id="KW-1185">Reference proteome</keyword>
<evidence type="ECO:0000313" key="2">
    <source>
        <dbReference type="Proteomes" id="UP000182840"/>
    </source>
</evidence>
<evidence type="ECO:0000313" key="1">
    <source>
        <dbReference type="EMBL" id="APH72868.1"/>
    </source>
</evidence>
<proteinExistence type="predicted"/>
<organism evidence="1 2">
    <name type="scientific">Aquibium oceanicum</name>
    <dbReference type="NCBI Taxonomy" id="1670800"/>
    <lineage>
        <taxon>Bacteria</taxon>
        <taxon>Pseudomonadati</taxon>
        <taxon>Pseudomonadota</taxon>
        <taxon>Alphaproteobacteria</taxon>
        <taxon>Hyphomicrobiales</taxon>
        <taxon>Phyllobacteriaceae</taxon>
        <taxon>Aquibium</taxon>
    </lineage>
</organism>
<name>A0A1L3STZ7_9HYPH</name>
<dbReference type="RefSeq" id="WP_072606287.1">
    <property type="nucleotide sequence ID" value="NZ_CP018171.1"/>
</dbReference>
<dbReference type="AlphaFoldDB" id="A0A1L3STZ7"/>
<protein>
    <submittedName>
        <fullName evidence="1">Uncharacterized protein</fullName>
    </submittedName>
</protein>
<gene>
    <name evidence="1" type="ORF">BSQ44_16955</name>
</gene>
<dbReference type="KEGG" id="meso:BSQ44_16955"/>
<sequence length="535" mass="58812">MRLAEIDEIFEKAPGCRVVDELRTDESGIDPVGLRQLNLDLMDDSLPGINNVTQHVRPYTFMAWAAWKASIVAREAGNSDPALIADLADRYEALYAWSHLIAGRPFRGASALKRTIGRRADGEPFVFSGPVWDECRRSRTSFMAPTEYGPSIKSLHYIGADSGHIADEAMPAVLDFNARVGNLLPARFFAIEAPSVTEDEIAPFAQQLPVDAPSEIEMKVFRNLFFDIGGHAASPGAAKRRKGTIDLVRGLLQREGPSSVDTIRRYFARHDLPAVYDGDPEQVAISGMLLCLLQARQLQRLATEAMLLWLERLLSEDRIGTMYQPKTSEEIIARAHEAAAAGDLVYASSATVGDFLLAIEIEGDTIGWPGASSASTTDAVSMIAELIEAQLRDVTRVPALAARSFAIVRAVANAFEGRRPPSGLADGVEGRPDRLPMGLMARRLEAIGDRPMRFIWKEIVESWVIGQHVHWSAVRGSDGKKRLRIGLEGDGWMRVRRSPSRGVYEPTGDRLQTMLSLAVSCGLFSRDADGRYMVV</sequence>
<accession>A0A1L3STZ7</accession>
<reference evidence="2" key="1">
    <citation type="submission" date="2016-11" db="EMBL/GenBank/DDBJ databases">
        <title>Mesorhizobium oceanicum sp. nov., isolated from deep seawater in South China Sea.</title>
        <authorList>
            <person name="Fu G.-Y."/>
        </authorList>
    </citation>
    <scope>NUCLEOTIDE SEQUENCE [LARGE SCALE GENOMIC DNA]</scope>
    <source>
        <strain evidence="2">B7</strain>
    </source>
</reference>
<dbReference type="STRING" id="1670800.BSQ44_16955"/>